<sequence>MALYGEGVDLLQDYSDNVGFVGIEQISLVDTEQMTLDLPDHEEAEFHIPTALDTGIAGPFFPSSDYVSRGVPVVEHSMADDQMELSCPRLTINNVETQTDAEPMPQNTNHSNDSFTQDRIDNLEAKIIELLDWKAQQMKRGTELKRMMDEILELLQEQERRLNMDK</sequence>
<evidence type="ECO:0000313" key="1">
    <source>
        <dbReference type="EMBL" id="RFN51414.1"/>
    </source>
</evidence>
<dbReference type="AlphaFoldDB" id="A0A395MTY6"/>
<keyword evidence="2" id="KW-1185">Reference proteome</keyword>
<proteinExistence type="predicted"/>
<dbReference type="EMBL" id="PXXK01000106">
    <property type="protein sequence ID" value="RFN51414.1"/>
    <property type="molecule type" value="Genomic_DNA"/>
</dbReference>
<gene>
    <name evidence="1" type="ORF">FIE12Z_4325</name>
</gene>
<comment type="caution">
    <text evidence="1">The sequence shown here is derived from an EMBL/GenBank/DDBJ whole genome shotgun (WGS) entry which is preliminary data.</text>
</comment>
<dbReference type="Proteomes" id="UP000265631">
    <property type="component" value="Unassembled WGS sequence"/>
</dbReference>
<reference evidence="1 2" key="1">
    <citation type="journal article" date="2018" name="PLoS Pathog.">
        <title>Evolution of structural diversity of trichothecenes, a family of toxins produced by plant pathogenic and entomopathogenic fungi.</title>
        <authorList>
            <person name="Proctor R.H."/>
            <person name="McCormick S.P."/>
            <person name="Kim H.S."/>
            <person name="Cardoza R.E."/>
            <person name="Stanley A.M."/>
            <person name="Lindo L."/>
            <person name="Kelly A."/>
            <person name="Brown D.W."/>
            <person name="Lee T."/>
            <person name="Vaughan M.M."/>
            <person name="Alexander N.J."/>
            <person name="Busman M."/>
            <person name="Gutierrez S."/>
        </authorList>
    </citation>
    <scope>NUCLEOTIDE SEQUENCE [LARGE SCALE GENOMIC DNA]</scope>
    <source>
        <strain evidence="1 2">NRRL 13405</strain>
    </source>
</reference>
<organism evidence="1 2">
    <name type="scientific">Fusarium flagelliforme</name>
    <dbReference type="NCBI Taxonomy" id="2675880"/>
    <lineage>
        <taxon>Eukaryota</taxon>
        <taxon>Fungi</taxon>
        <taxon>Dikarya</taxon>
        <taxon>Ascomycota</taxon>
        <taxon>Pezizomycotina</taxon>
        <taxon>Sordariomycetes</taxon>
        <taxon>Hypocreomycetidae</taxon>
        <taxon>Hypocreales</taxon>
        <taxon>Nectriaceae</taxon>
        <taxon>Fusarium</taxon>
        <taxon>Fusarium incarnatum-equiseti species complex</taxon>
    </lineage>
</organism>
<protein>
    <submittedName>
        <fullName evidence="1">Uncharacterized protein</fullName>
    </submittedName>
</protein>
<accession>A0A395MTY6</accession>
<evidence type="ECO:0000313" key="2">
    <source>
        <dbReference type="Proteomes" id="UP000265631"/>
    </source>
</evidence>
<name>A0A395MTY6_9HYPO</name>